<dbReference type="InterPro" id="IPR008816">
    <property type="entry name" value="Gly_zipper_2TM_dom"/>
</dbReference>
<dbReference type="OrthoDB" id="7173585at2"/>
<protein>
    <recommendedName>
        <fullName evidence="3">17 kDa surface antigen</fullName>
    </recommendedName>
</protein>
<name>F4QJL9_9CAUL</name>
<dbReference type="HOGENOM" id="CLU_2021955_0_0_5"/>
<dbReference type="Pfam" id="PF05433">
    <property type="entry name" value="Rick_17kDa_Anti"/>
    <property type="match status" value="1"/>
</dbReference>
<dbReference type="RefSeq" id="WP_006271138.1">
    <property type="nucleotide sequence ID" value="NZ_GL883077.1"/>
</dbReference>
<dbReference type="eggNOG" id="COG3103">
    <property type="taxonomic scope" value="Bacteria"/>
</dbReference>
<evidence type="ECO:0000256" key="3">
    <source>
        <dbReference type="ARBA" id="ARBA00015281"/>
    </source>
</evidence>
<keyword evidence="4" id="KW-0472">Membrane</keyword>
<keyword evidence="9" id="KW-1185">Reference proteome</keyword>
<accession>F4QJL9</accession>
<feature type="domain" description="Glycine zipper 2TM" evidence="7">
    <location>
        <begin position="45"/>
        <end position="84"/>
    </location>
</feature>
<evidence type="ECO:0000313" key="8">
    <source>
        <dbReference type="EMBL" id="EGF91970.1"/>
    </source>
</evidence>
<evidence type="ECO:0000313" key="9">
    <source>
        <dbReference type="Proteomes" id="UP000006512"/>
    </source>
</evidence>
<dbReference type="EMBL" id="GL883077">
    <property type="protein sequence ID" value="EGF91970.1"/>
    <property type="molecule type" value="Genomic_DNA"/>
</dbReference>
<dbReference type="InterPro" id="IPR051407">
    <property type="entry name" value="Bact_OM_lipoprot/Surf_antigen"/>
</dbReference>
<keyword evidence="6" id="KW-0732">Signal</keyword>
<comment type="similarity">
    <text evidence="2">Belongs to the rickettsiale 17 kDa surface antigen family.</text>
</comment>
<proteinExistence type="inferred from homology"/>
<evidence type="ECO:0000256" key="5">
    <source>
        <dbReference type="ARBA" id="ARBA00023288"/>
    </source>
</evidence>
<dbReference type="Proteomes" id="UP000006512">
    <property type="component" value="Unassembled WGS sequence"/>
</dbReference>
<comment type="subcellular location">
    <subcellularLocation>
        <location evidence="1">Cell outer membrane</location>
        <topology evidence="1">Lipid-anchor</topology>
    </subcellularLocation>
</comment>
<dbReference type="GO" id="GO:0009279">
    <property type="term" value="C:cell outer membrane"/>
    <property type="evidence" value="ECO:0007669"/>
    <property type="project" value="UniProtKB-SubCell"/>
</dbReference>
<feature type="chain" id="PRO_5003320908" description="17 kDa surface antigen" evidence="6">
    <location>
        <begin position="20"/>
        <end position="122"/>
    </location>
</feature>
<gene>
    <name evidence="8" type="ORF">ABI_04020</name>
</gene>
<evidence type="ECO:0000256" key="1">
    <source>
        <dbReference type="ARBA" id="ARBA00004459"/>
    </source>
</evidence>
<evidence type="ECO:0000259" key="7">
    <source>
        <dbReference type="Pfam" id="PF05433"/>
    </source>
</evidence>
<reference evidence="9" key="1">
    <citation type="submission" date="2011-03" db="EMBL/GenBank/DDBJ databases">
        <title>Draft genome sequence of Brevundimonas diminuta.</title>
        <authorList>
            <person name="Brown P.J.B."/>
            <person name="Buechlein A."/>
            <person name="Hemmerich C."/>
            <person name="Brun Y.V."/>
        </authorList>
    </citation>
    <scope>NUCLEOTIDE SEQUENCE [LARGE SCALE GENOMIC DNA]</scope>
    <source>
        <strain evidence="9">C19</strain>
    </source>
</reference>
<sequence>MSKFVKGAAVALVSVGLMAGTVAIPQANAVSYVCKYEQKKSGQKGAVIGAIAGGLIGSQISKNERGLGAVGGAVVGGVVGNKIGKNNAKKKCVDQAAYRSETHYRKLPNGRYEKVVYRYVRE</sequence>
<organism evidence="8 9">
    <name type="scientific">Asticcacaulis biprosthecium C19</name>
    <dbReference type="NCBI Taxonomy" id="715226"/>
    <lineage>
        <taxon>Bacteria</taxon>
        <taxon>Pseudomonadati</taxon>
        <taxon>Pseudomonadota</taxon>
        <taxon>Alphaproteobacteria</taxon>
        <taxon>Caulobacterales</taxon>
        <taxon>Caulobacteraceae</taxon>
        <taxon>Asticcacaulis</taxon>
    </lineage>
</organism>
<dbReference type="STRING" id="715226.ABI_04020"/>
<evidence type="ECO:0000256" key="4">
    <source>
        <dbReference type="ARBA" id="ARBA00023136"/>
    </source>
</evidence>
<evidence type="ECO:0000256" key="2">
    <source>
        <dbReference type="ARBA" id="ARBA00008681"/>
    </source>
</evidence>
<dbReference type="PANTHER" id="PTHR35603:SF2">
    <property type="entry name" value="OUTER MEMBRANE LIPOPROTEIN"/>
    <property type="match status" value="1"/>
</dbReference>
<evidence type="ECO:0000256" key="6">
    <source>
        <dbReference type="SAM" id="SignalP"/>
    </source>
</evidence>
<feature type="signal peptide" evidence="6">
    <location>
        <begin position="1"/>
        <end position="19"/>
    </location>
</feature>
<dbReference type="AlphaFoldDB" id="F4QJL9"/>
<dbReference type="PANTHER" id="PTHR35603">
    <property type="match status" value="1"/>
</dbReference>
<keyword evidence="5" id="KW-0449">Lipoprotein</keyword>